<dbReference type="Gene3D" id="1.10.260.40">
    <property type="entry name" value="lambda repressor-like DNA-binding domains"/>
    <property type="match status" value="1"/>
</dbReference>
<reference evidence="4" key="1">
    <citation type="submission" date="2016-11" db="EMBL/GenBank/DDBJ databases">
        <authorList>
            <person name="Varghese N."/>
            <person name="Submissions S."/>
        </authorList>
    </citation>
    <scope>NUCLEOTIDE SEQUENCE [LARGE SCALE GENOMIC DNA]</scope>
    <source>
        <strain evidence="4">DSM 19055</strain>
    </source>
</reference>
<sequence>MNKKLIAVRKARKITQADIATYLKISQTQYQKRETGKIKISDQEWKDIARLLDVSVEEIFEEYPNQYLVLQKKIEILKLELKALSLGKNI</sequence>
<dbReference type="SUPFAM" id="SSF47413">
    <property type="entry name" value="lambda repressor-like DNA-binding domains"/>
    <property type="match status" value="1"/>
</dbReference>
<dbReference type="PANTHER" id="PTHR46558">
    <property type="entry name" value="TRACRIPTIONAL REGULATORY PROTEIN-RELATED-RELATED"/>
    <property type="match status" value="1"/>
</dbReference>
<accession>A0A1M5K5B6</accession>
<evidence type="ECO:0000313" key="3">
    <source>
        <dbReference type="EMBL" id="SHG47924.1"/>
    </source>
</evidence>
<proteinExistence type="predicted"/>
<dbReference type="InterPro" id="IPR001387">
    <property type="entry name" value="Cro/C1-type_HTH"/>
</dbReference>
<gene>
    <name evidence="3" type="ORF">SAMN05421866_0575</name>
</gene>
<dbReference type="Pfam" id="PF01381">
    <property type="entry name" value="HTH_3"/>
    <property type="match status" value="1"/>
</dbReference>
<dbReference type="PROSITE" id="PS50943">
    <property type="entry name" value="HTH_CROC1"/>
    <property type="match status" value="1"/>
</dbReference>
<keyword evidence="1 3" id="KW-0238">DNA-binding</keyword>
<evidence type="ECO:0000259" key="2">
    <source>
        <dbReference type="PROSITE" id="PS50943"/>
    </source>
</evidence>
<dbReference type="PANTHER" id="PTHR46558:SF4">
    <property type="entry name" value="DNA-BIDING PHAGE PROTEIN"/>
    <property type="match status" value="1"/>
</dbReference>
<dbReference type="CDD" id="cd00093">
    <property type="entry name" value="HTH_XRE"/>
    <property type="match status" value="1"/>
</dbReference>
<evidence type="ECO:0000313" key="4">
    <source>
        <dbReference type="Proteomes" id="UP000184047"/>
    </source>
</evidence>
<dbReference type="AlphaFoldDB" id="A0A1M5K5B6"/>
<name>A0A1M5K5B6_9FLAO</name>
<dbReference type="Proteomes" id="UP000184047">
    <property type="component" value="Unassembled WGS sequence"/>
</dbReference>
<dbReference type="SMART" id="SM00530">
    <property type="entry name" value="HTH_XRE"/>
    <property type="match status" value="1"/>
</dbReference>
<dbReference type="OrthoDB" id="1274166at2"/>
<dbReference type="STRING" id="421058.SAMN05421866_0575"/>
<keyword evidence="4" id="KW-1185">Reference proteome</keyword>
<protein>
    <submittedName>
        <fullName evidence="3">DNA-binding transcriptional regulator, XRE-family HTH domain</fullName>
    </submittedName>
</protein>
<dbReference type="RefSeq" id="WP_073060003.1">
    <property type="nucleotide sequence ID" value="NZ_FQWT01000001.1"/>
</dbReference>
<evidence type="ECO:0000256" key="1">
    <source>
        <dbReference type="ARBA" id="ARBA00023125"/>
    </source>
</evidence>
<dbReference type="EMBL" id="FQWT01000001">
    <property type="protein sequence ID" value="SHG47924.1"/>
    <property type="molecule type" value="Genomic_DNA"/>
</dbReference>
<feature type="domain" description="HTH cro/C1-type" evidence="2">
    <location>
        <begin position="5"/>
        <end position="59"/>
    </location>
</feature>
<organism evidence="3 4">
    <name type="scientific">Chryseobacterium oranimense</name>
    <dbReference type="NCBI Taxonomy" id="421058"/>
    <lineage>
        <taxon>Bacteria</taxon>
        <taxon>Pseudomonadati</taxon>
        <taxon>Bacteroidota</taxon>
        <taxon>Flavobacteriia</taxon>
        <taxon>Flavobacteriales</taxon>
        <taxon>Weeksellaceae</taxon>
        <taxon>Chryseobacterium group</taxon>
        <taxon>Chryseobacterium</taxon>
    </lineage>
</organism>
<dbReference type="GO" id="GO:0003677">
    <property type="term" value="F:DNA binding"/>
    <property type="evidence" value="ECO:0007669"/>
    <property type="project" value="UniProtKB-KW"/>
</dbReference>
<dbReference type="InterPro" id="IPR010982">
    <property type="entry name" value="Lambda_DNA-bd_dom_sf"/>
</dbReference>